<evidence type="ECO:0000256" key="10">
    <source>
        <dbReference type="ARBA" id="ARBA00023224"/>
    </source>
</evidence>
<feature type="domain" description="G-protein coupled receptors family 1 profile" evidence="14">
    <location>
        <begin position="13"/>
        <end position="739"/>
    </location>
</feature>
<evidence type="ECO:0000256" key="8">
    <source>
        <dbReference type="ARBA" id="ARBA00023157"/>
    </source>
</evidence>
<dbReference type="PRINTS" id="PR00237">
    <property type="entry name" value="GPCRRHODOPSN"/>
</dbReference>
<feature type="compositionally biased region" description="Low complexity" evidence="12">
    <location>
        <begin position="296"/>
        <end position="308"/>
    </location>
</feature>
<reference evidence="15 16" key="1">
    <citation type="journal article" date="2014" name="Curr. Biol.">
        <title>The genome of the clonal raider ant Cerapachys biroi.</title>
        <authorList>
            <person name="Oxley P.R."/>
            <person name="Ji L."/>
            <person name="Fetter-Pruneda I."/>
            <person name="McKenzie S.K."/>
            <person name="Li C."/>
            <person name="Hu H."/>
            <person name="Zhang G."/>
            <person name="Kronauer D.J."/>
        </authorList>
    </citation>
    <scope>NUCLEOTIDE SEQUENCE [LARGE SCALE GENOMIC DNA]</scope>
</reference>
<dbReference type="InterPro" id="IPR000276">
    <property type="entry name" value="GPCR_Rhodpsn"/>
</dbReference>
<dbReference type="SMART" id="SM01381">
    <property type="entry name" value="7TM_GPCR_Srsx"/>
    <property type="match status" value="1"/>
</dbReference>
<sequence length="767" mass="85221">MLALVLVLGTAAGNILVCLAIVWERRLQNVTNYFLMSLAITDLMVAILVMPLGILTLVRGYFPLPPVYCLAWICLDVLFCTASIMHLCTISVDRYLSLRYPMKFGRNKTKKRVTLKISFVWFLSITISLPLSLMYSKEDDSVLVDGACQIPDPLYKLIGSIICFYIPLGVMLLTYALTVRLLAEQQQNIGGTRAGWSSGWLGAPQGLERRGTWRRFLLNKSSGGSGGTPQHTSGTSTDTELTTLDTHELWLPESEPPPSAMSALHAFGAEMLKLSRGLEGIAGSPGNQTLSRSTPQHHQQQQQQQQLLLQHGPTPRRCSFRNGYAELLQIITIAMSFSKIFLKFSRVETQKRTRLKGHRDDGKTHLHTVASKWIALSCWHSKCKTDQPPDGHERASERGRKAVHAGGEFRSLAAAYLSKLLSPPRRTYNEAHLERTIQALGSPKTPRKRSFSFHEQSSCRKGEDNSTTRRKMCQEKGGPEGQIALPPPCTCPYFGEASKKPPASGEIVIISNDTMRPIGNRGLEMALPGDVTRPVVNRNLEGGLLGDTVRPVGSRSLEMSPLGRNNSARSTESSIRGYEHPTLANSVVTWRGGRRGSSLGSTRTLLSANTRATPLRRAATMRAHNGATGAGLTLRQSNPSSPNLLRYTGGGQVRSHHSRNSSVISRNSSRHGRIIRLEQKATKVLGVVFFTFVILWAPFFVLNLVPAICPDCERRIDRKIFDLVTWLGYASSMVNPIFYTIFNKVFRQAFKKVLLCRYRNQTWQPAR</sequence>
<evidence type="ECO:0000313" key="16">
    <source>
        <dbReference type="Proteomes" id="UP000053097"/>
    </source>
</evidence>
<dbReference type="PROSITE" id="PS00237">
    <property type="entry name" value="G_PROTEIN_RECEP_F1_1"/>
    <property type="match status" value="1"/>
</dbReference>
<feature type="transmembrane region" description="Helical" evidence="13">
    <location>
        <begin position="720"/>
        <end position="742"/>
    </location>
</feature>
<protein>
    <submittedName>
        <fullName evidence="15">5-hydroxytryptamine receptor 2A</fullName>
    </submittedName>
</protein>
<dbReference type="PANTHER" id="PTHR24248:SF199">
    <property type="entry name" value="IP13425P-RELATED"/>
    <property type="match status" value="1"/>
</dbReference>
<feature type="region of interest" description="Disordered" evidence="12">
    <location>
        <begin position="551"/>
        <end position="575"/>
    </location>
</feature>
<feature type="compositionally biased region" description="Polar residues" evidence="12">
    <location>
        <begin position="285"/>
        <end position="294"/>
    </location>
</feature>
<evidence type="ECO:0000256" key="13">
    <source>
        <dbReference type="SAM" id="Phobius"/>
    </source>
</evidence>
<dbReference type="OMA" id="MYSKDHA"/>
<dbReference type="GO" id="GO:0004993">
    <property type="term" value="F:G protein-coupled serotonin receptor activity"/>
    <property type="evidence" value="ECO:0007669"/>
    <property type="project" value="UniProtKB-ARBA"/>
</dbReference>
<feature type="region of interest" description="Disordered" evidence="12">
    <location>
        <begin position="218"/>
        <end position="239"/>
    </location>
</feature>
<feature type="region of interest" description="Disordered" evidence="12">
    <location>
        <begin position="279"/>
        <end position="308"/>
    </location>
</feature>
<keyword evidence="4 11" id="KW-0812">Transmembrane</keyword>
<evidence type="ECO:0000256" key="5">
    <source>
        <dbReference type="ARBA" id="ARBA00022989"/>
    </source>
</evidence>
<dbReference type="GO" id="GO:0071880">
    <property type="term" value="P:adenylate cyclase-activating adrenergic receptor signaling pathway"/>
    <property type="evidence" value="ECO:0007669"/>
    <property type="project" value="TreeGrafter"/>
</dbReference>
<dbReference type="PROSITE" id="PS50262">
    <property type="entry name" value="G_PROTEIN_RECEP_F1_2"/>
    <property type="match status" value="1"/>
</dbReference>
<feature type="transmembrane region" description="Helical" evidence="13">
    <location>
        <begin position="70"/>
        <end position="92"/>
    </location>
</feature>
<evidence type="ECO:0000256" key="1">
    <source>
        <dbReference type="ARBA" id="ARBA00004651"/>
    </source>
</evidence>
<evidence type="ECO:0000313" key="15">
    <source>
        <dbReference type="EMBL" id="EZA54814.1"/>
    </source>
</evidence>
<evidence type="ECO:0000256" key="12">
    <source>
        <dbReference type="SAM" id="MobiDB-lite"/>
    </source>
</evidence>
<dbReference type="AlphaFoldDB" id="A0A026WI78"/>
<keyword evidence="3" id="KW-1003">Cell membrane</keyword>
<feature type="compositionally biased region" description="Basic and acidic residues" evidence="12">
    <location>
        <begin position="457"/>
        <end position="478"/>
    </location>
</feature>
<feature type="compositionally biased region" description="Polar residues" evidence="12">
    <location>
        <begin position="563"/>
        <end position="574"/>
    </location>
</feature>
<dbReference type="STRING" id="2015173.A0A026WI78"/>
<feature type="transmembrane region" description="Helical" evidence="13">
    <location>
        <begin position="113"/>
        <end position="135"/>
    </location>
</feature>
<dbReference type="SUPFAM" id="SSF81321">
    <property type="entry name" value="Family A G protein-coupled receptor-like"/>
    <property type="match status" value="1"/>
</dbReference>
<feature type="transmembrane region" description="Helical" evidence="13">
    <location>
        <begin position="684"/>
        <end position="708"/>
    </location>
</feature>
<dbReference type="OrthoDB" id="10034726at2759"/>
<feature type="transmembrane region" description="Helical" evidence="13">
    <location>
        <begin position="6"/>
        <end position="23"/>
    </location>
</feature>
<keyword evidence="7 13" id="KW-0472">Membrane</keyword>
<keyword evidence="16" id="KW-1185">Reference proteome</keyword>
<keyword evidence="9 11" id="KW-0675">Receptor</keyword>
<evidence type="ECO:0000256" key="3">
    <source>
        <dbReference type="ARBA" id="ARBA00022475"/>
    </source>
</evidence>
<keyword evidence="6 11" id="KW-0297">G-protein coupled receptor</keyword>
<comment type="subcellular location">
    <subcellularLocation>
        <location evidence="1">Cell membrane</location>
        <topology evidence="1">Multi-pass membrane protein</topology>
    </subcellularLocation>
</comment>
<comment type="similarity">
    <text evidence="2 11">Belongs to the G-protein coupled receptor 1 family.</text>
</comment>
<dbReference type="Pfam" id="PF00001">
    <property type="entry name" value="7tm_1"/>
    <property type="match status" value="2"/>
</dbReference>
<dbReference type="Gene3D" id="1.20.1070.10">
    <property type="entry name" value="Rhodopsin 7-helix transmembrane proteins"/>
    <property type="match status" value="2"/>
</dbReference>
<keyword evidence="8" id="KW-1015">Disulfide bond</keyword>
<evidence type="ECO:0000256" key="6">
    <source>
        <dbReference type="ARBA" id="ARBA00023040"/>
    </source>
</evidence>
<evidence type="ECO:0000259" key="14">
    <source>
        <dbReference type="PROSITE" id="PS50262"/>
    </source>
</evidence>
<evidence type="ECO:0000256" key="2">
    <source>
        <dbReference type="ARBA" id="ARBA00010663"/>
    </source>
</evidence>
<evidence type="ECO:0000256" key="11">
    <source>
        <dbReference type="RuleBase" id="RU000688"/>
    </source>
</evidence>
<evidence type="ECO:0000256" key="7">
    <source>
        <dbReference type="ARBA" id="ARBA00023136"/>
    </source>
</evidence>
<evidence type="ECO:0000256" key="4">
    <source>
        <dbReference type="ARBA" id="ARBA00022692"/>
    </source>
</evidence>
<keyword evidence="10 11" id="KW-0807">Transducer</keyword>
<accession>A0A026WI78</accession>
<dbReference type="Proteomes" id="UP000053097">
    <property type="component" value="Unassembled WGS sequence"/>
</dbReference>
<dbReference type="GO" id="GO:0005886">
    <property type="term" value="C:plasma membrane"/>
    <property type="evidence" value="ECO:0007669"/>
    <property type="project" value="UniProtKB-SubCell"/>
</dbReference>
<name>A0A026WI78_OOCBI</name>
<evidence type="ECO:0000256" key="9">
    <source>
        <dbReference type="ARBA" id="ARBA00023170"/>
    </source>
</evidence>
<dbReference type="PANTHER" id="PTHR24248">
    <property type="entry name" value="ADRENERGIC RECEPTOR-RELATED G-PROTEIN COUPLED RECEPTOR"/>
    <property type="match status" value="1"/>
</dbReference>
<keyword evidence="5 13" id="KW-1133">Transmembrane helix</keyword>
<dbReference type="FunFam" id="1.20.1070.10:FF:000523">
    <property type="entry name" value="5-hydroxytryptamine receptor 2B"/>
    <property type="match status" value="1"/>
</dbReference>
<feature type="transmembrane region" description="Helical" evidence="13">
    <location>
        <begin position="155"/>
        <end position="177"/>
    </location>
</feature>
<dbReference type="EMBL" id="KK107238">
    <property type="protein sequence ID" value="EZA54814.1"/>
    <property type="molecule type" value="Genomic_DNA"/>
</dbReference>
<dbReference type="GO" id="GO:0043410">
    <property type="term" value="P:positive regulation of MAPK cascade"/>
    <property type="evidence" value="ECO:0007669"/>
    <property type="project" value="TreeGrafter"/>
</dbReference>
<proteinExistence type="inferred from homology"/>
<feature type="transmembrane region" description="Helical" evidence="13">
    <location>
        <begin position="35"/>
        <end position="58"/>
    </location>
</feature>
<feature type="region of interest" description="Disordered" evidence="12">
    <location>
        <begin position="437"/>
        <end position="481"/>
    </location>
</feature>
<organism evidence="15 16">
    <name type="scientific">Ooceraea biroi</name>
    <name type="common">Clonal raider ant</name>
    <name type="synonym">Cerapachys biroi</name>
    <dbReference type="NCBI Taxonomy" id="2015173"/>
    <lineage>
        <taxon>Eukaryota</taxon>
        <taxon>Metazoa</taxon>
        <taxon>Ecdysozoa</taxon>
        <taxon>Arthropoda</taxon>
        <taxon>Hexapoda</taxon>
        <taxon>Insecta</taxon>
        <taxon>Pterygota</taxon>
        <taxon>Neoptera</taxon>
        <taxon>Endopterygota</taxon>
        <taxon>Hymenoptera</taxon>
        <taxon>Apocrita</taxon>
        <taxon>Aculeata</taxon>
        <taxon>Formicoidea</taxon>
        <taxon>Formicidae</taxon>
        <taxon>Dorylinae</taxon>
        <taxon>Ooceraea</taxon>
    </lineage>
</organism>
<dbReference type="InterPro" id="IPR017452">
    <property type="entry name" value="GPCR_Rhodpsn_7TM"/>
</dbReference>
<gene>
    <name evidence="15" type="ORF">X777_05099</name>
</gene>